<keyword evidence="5" id="KW-1185">Reference proteome</keyword>
<reference evidence="5" key="1">
    <citation type="journal article" date="2019" name="Int. J. Syst. Evol. Microbiol.">
        <title>The Global Catalogue of Microorganisms (GCM) 10K type strain sequencing project: providing services to taxonomists for standard genome sequencing and annotation.</title>
        <authorList>
            <consortium name="The Broad Institute Genomics Platform"/>
            <consortium name="The Broad Institute Genome Sequencing Center for Infectious Disease"/>
            <person name="Wu L."/>
            <person name="Ma J."/>
        </authorList>
    </citation>
    <scope>NUCLEOTIDE SEQUENCE [LARGE SCALE GENOMIC DNA]</scope>
    <source>
        <strain evidence="5">CGMCC 4.7181</strain>
    </source>
</reference>
<dbReference type="Proteomes" id="UP000638043">
    <property type="component" value="Unassembled WGS sequence"/>
</dbReference>
<dbReference type="EC" id="1.1.1.270" evidence="2"/>
<dbReference type="Gene3D" id="3.40.50.720">
    <property type="entry name" value="NAD(P)-binding Rossmann-like Domain"/>
    <property type="match status" value="1"/>
</dbReference>
<dbReference type="PANTHER" id="PTHR43647">
    <property type="entry name" value="DEHYDROGENASE"/>
    <property type="match status" value="1"/>
</dbReference>
<dbReference type="PANTHER" id="PTHR43647:SF2">
    <property type="entry name" value="DEHYDROGENASE"/>
    <property type="match status" value="1"/>
</dbReference>
<evidence type="ECO:0000256" key="1">
    <source>
        <dbReference type="ARBA" id="ARBA00023589"/>
    </source>
</evidence>
<proteinExistence type="predicted"/>
<sequence length="328" mass="35469">MLGIVRTHSGDDFEVPPQDGRTYLVTGSNAGLGYFASEKLARAGAHVIMSGRHPNRLAAAHDALEARVPGASVETLILDVANPGSVRSAAASLRGGLFDRRRLDGVIFNAGIVHTPRERTLTRDGRELVFSTNALGHFVLGAELLVSLARSASARRTPRMVWLGSISTRLGAYRPTDVQLEESYSGWKAYVQSKVAVQALGFEADARLRDAEVPVASVVAHPGYAIGGRTETITGVNEPSRWKRIRDGLQAPIATSKERGADAIVRALVDPEIGGGEYWGPRLFGRGTERQRPSATSLDPELRAEIWARCEQLSGETWPFAKAARGRR</sequence>
<organism evidence="4 5">
    <name type="scientific">Microbacterium nanhaiense</name>
    <dbReference type="NCBI Taxonomy" id="1301026"/>
    <lineage>
        <taxon>Bacteria</taxon>
        <taxon>Bacillati</taxon>
        <taxon>Actinomycetota</taxon>
        <taxon>Actinomycetes</taxon>
        <taxon>Micrococcales</taxon>
        <taxon>Microbacteriaceae</taxon>
        <taxon>Microbacterium</taxon>
    </lineage>
</organism>
<name>A0ABQ2N2T8_9MICO</name>
<dbReference type="InterPro" id="IPR002347">
    <property type="entry name" value="SDR_fam"/>
</dbReference>
<dbReference type="EMBL" id="BMMQ01000009">
    <property type="protein sequence ID" value="GGO66446.1"/>
    <property type="molecule type" value="Genomic_DNA"/>
</dbReference>
<accession>A0ABQ2N2T8</accession>
<protein>
    <recommendedName>
        <fullName evidence="2">3beta-hydroxysteroid 3-dehydrogenase</fullName>
        <ecNumber evidence="2">1.1.1.270</ecNumber>
    </recommendedName>
</protein>
<dbReference type="SUPFAM" id="SSF51735">
    <property type="entry name" value="NAD(P)-binding Rossmann-fold domains"/>
    <property type="match status" value="1"/>
</dbReference>
<evidence type="ECO:0000313" key="5">
    <source>
        <dbReference type="Proteomes" id="UP000638043"/>
    </source>
</evidence>
<comment type="caution">
    <text evidence="4">The sequence shown here is derived from an EMBL/GenBank/DDBJ whole genome shotgun (WGS) entry which is preliminary data.</text>
</comment>
<dbReference type="InterPro" id="IPR051593">
    <property type="entry name" value="Ergosterol_Biosynth_ERG27"/>
</dbReference>
<dbReference type="InterPro" id="IPR036291">
    <property type="entry name" value="NAD(P)-bd_dom_sf"/>
</dbReference>
<dbReference type="Pfam" id="PF00106">
    <property type="entry name" value="adh_short"/>
    <property type="match status" value="1"/>
</dbReference>
<gene>
    <name evidence="4" type="ORF">GCM10010910_25910</name>
</gene>
<feature type="domain" description="Ketoreductase" evidence="3">
    <location>
        <begin position="21"/>
        <end position="190"/>
    </location>
</feature>
<evidence type="ECO:0000259" key="3">
    <source>
        <dbReference type="SMART" id="SM00822"/>
    </source>
</evidence>
<comment type="pathway">
    <text evidence="1">Steroid biosynthesis; zymosterol biosynthesis; zymosterol from lanosterol: step 5/6.</text>
</comment>
<evidence type="ECO:0000256" key="2">
    <source>
        <dbReference type="ARBA" id="ARBA00023621"/>
    </source>
</evidence>
<dbReference type="InterPro" id="IPR057326">
    <property type="entry name" value="KR_dom"/>
</dbReference>
<dbReference type="SMART" id="SM00822">
    <property type="entry name" value="PKS_KR"/>
    <property type="match status" value="1"/>
</dbReference>
<evidence type="ECO:0000313" key="4">
    <source>
        <dbReference type="EMBL" id="GGO66446.1"/>
    </source>
</evidence>